<protein>
    <submittedName>
        <fullName evidence="1">Substrate import-associated zinc metallohydrolase lipoprotein</fullName>
    </submittedName>
</protein>
<dbReference type="Proteomes" id="UP001610063">
    <property type="component" value="Unassembled WGS sequence"/>
</dbReference>
<dbReference type="EMBL" id="JBIPKE010000016">
    <property type="protein sequence ID" value="MFH6983908.1"/>
    <property type="molecule type" value="Genomic_DNA"/>
</dbReference>
<dbReference type="RefSeq" id="WP_395417419.1">
    <property type="nucleotide sequence ID" value="NZ_JBIPKE010000016.1"/>
</dbReference>
<organism evidence="1 2">
    <name type="scientific">Marinoscillum luteum</name>
    <dbReference type="NCBI Taxonomy" id="861051"/>
    <lineage>
        <taxon>Bacteria</taxon>
        <taxon>Pseudomonadati</taxon>
        <taxon>Bacteroidota</taxon>
        <taxon>Cytophagia</taxon>
        <taxon>Cytophagales</taxon>
        <taxon>Reichenbachiellaceae</taxon>
        <taxon>Marinoscillum</taxon>
    </lineage>
</organism>
<name>A0ABW7N8P9_9BACT</name>
<reference evidence="1 2" key="1">
    <citation type="journal article" date="2013" name="Int. J. Syst. Evol. Microbiol.">
        <title>Marinoscillum luteum sp. nov., isolated from marine sediment.</title>
        <authorList>
            <person name="Cha I.T."/>
            <person name="Park S.J."/>
            <person name="Kim S.J."/>
            <person name="Kim J.G."/>
            <person name="Jung M.Y."/>
            <person name="Shin K.S."/>
            <person name="Kwon K.K."/>
            <person name="Yang S.H."/>
            <person name="Seo Y.S."/>
            <person name="Rhee S.K."/>
        </authorList>
    </citation>
    <scope>NUCLEOTIDE SEQUENCE [LARGE SCALE GENOMIC DNA]</scope>
    <source>
        <strain evidence="1 2">KCTC 23939</strain>
    </source>
</reference>
<keyword evidence="2" id="KW-1185">Reference proteome</keyword>
<gene>
    <name evidence="1" type="ORF">ACHKAR_10670</name>
</gene>
<dbReference type="NCBIfam" id="TIGR04549">
    <property type="entry name" value="LP_HExxH_w_tonB"/>
    <property type="match status" value="1"/>
</dbReference>
<sequence>MRKGRNISKRWLLIALVASLSGCYPDESLNIPEKDNDVTLTELDEYIEEHFTEEYDMAIRYRYVDRYVATGERVTPPRLEVVRPMLDFIEKYWIDPYLEVTNGEVFFRGHVPPEIIFLGGFIYNPDGTVTLGSADAGSRITFTNVNAIDPEDLDWRELQLQTVYHEFAHTVHQRYKLPASFETITTAGYTSAGSWYNLTDDEALIRGFVSPYATSSPNEDFAETVAFYLFDPEFDAHFITLEEDCGTAECEAQNTGKEFIAEKLAAITGHYKKVTGIDLTELRNVIQSKL</sequence>
<dbReference type="SUPFAM" id="SSF55486">
    <property type="entry name" value="Metalloproteases ('zincins'), catalytic domain"/>
    <property type="match status" value="1"/>
</dbReference>
<keyword evidence="1" id="KW-0449">Lipoprotein</keyword>
<dbReference type="Gene3D" id="3.40.390.70">
    <property type="match status" value="1"/>
</dbReference>
<dbReference type="Pfam" id="PF15890">
    <property type="entry name" value="Peptidase_Mx1"/>
    <property type="match status" value="1"/>
</dbReference>
<comment type="caution">
    <text evidence="1">The sequence shown here is derived from an EMBL/GenBank/DDBJ whole genome shotgun (WGS) entry which is preliminary data.</text>
</comment>
<evidence type="ECO:0000313" key="1">
    <source>
        <dbReference type="EMBL" id="MFH6983908.1"/>
    </source>
</evidence>
<dbReference type="PROSITE" id="PS51257">
    <property type="entry name" value="PROKAR_LIPOPROTEIN"/>
    <property type="match status" value="1"/>
</dbReference>
<dbReference type="InterPro" id="IPR030890">
    <property type="entry name" value="LP_HExxH_w_TonB"/>
</dbReference>
<proteinExistence type="predicted"/>
<evidence type="ECO:0000313" key="2">
    <source>
        <dbReference type="Proteomes" id="UP001610063"/>
    </source>
</evidence>
<accession>A0ABW7N8P9</accession>